<dbReference type="GO" id="GO:0006085">
    <property type="term" value="P:acetyl-CoA biosynthetic process"/>
    <property type="evidence" value="ECO:0007669"/>
    <property type="project" value="TreeGrafter"/>
</dbReference>
<organism evidence="3 4">
    <name type="scientific">Falco tinnunculus</name>
    <name type="common">Common kestrel</name>
    <dbReference type="NCBI Taxonomy" id="100819"/>
    <lineage>
        <taxon>Eukaryota</taxon>
        <taxon>Metazoa</taxon>
        <taxon>Chordata</taxon>
        <taxon>Craniata</taxon>
        <taxon>Vertebrata</taxon>
        <taxon>Euteleostomi</taxon>
        <taxon>Archelosauria</taxon>
        <taxon>Archosauria</taxon>
        <taxon>Dinosauria</taxon>
        <taxon>Saurischia</taxon>
        <taxon>Theropoda</taxon>
        <taxon>Coelurosauria</taxon>
        <taxon>Aves</taxon>
        <taxon>Neognathae</taxon>
        <taxon>Neoaves</taxon>
        <taxon>Telluraves</taxon>
        <taxon>Australaves</taxon>
        <taxon>Falconiformes</taxon>
        <taxon>Falconidae</taxon>
        <taxon>Falco</taxon>
    </lineage>
</organism>
<feature type="region of interest" description="Disordered" evidence="1">
    <location>
        <begin position="1"/>
        <end position="210"/>
    </location>
</feature>
<dbReference type="AlphaFoldDB" id="A0A8C4XLD7"/>
<dbReference type="Ensembl" id="ENSFTIT00000006570.1">
    <property type="protein sequence ID" value="ENSFTIP00000006287.1"/>
    <property type="gene ID" value="ENSFTIG00000004322.1"/>
</dbReference>
<dbReference type="GO" id="GO:2001294">
    <property type="term" value="P:malonyl-CoA catabolic process"/>
    <property type="evidence" value="ECO:0007669"/>
    <property type="project" value="TreeGrafter"/>
</dbReference>
<dbReference type="PANTHER" id="PTHR28641">
    <property type="match status" value="1"/>
</dbReference>
<reference evidence="3" key="2">
    <citation type="submission" date="2025-09" db="UniProtKB">
        <authorList>
            <consortium name="Ensembl"/>
        </authorList>
    </citation>
    <scope>IDENTIFICATION</scope>
</reference>
<dbReference type="Gene3D" id="3.40.630.150">
    <property type="entry name" value="Malonyl-CoA decarboxylase, catalytic domain"/>
    <property type="match status" value="1"/>
</dbReference>
<dbReference type="PANTHER" id="PTHR28641:SF1">
    <property type="entry name" value="MALONYL-COA DECARBOXYLASE, MITOCHONDRIAL"/>
    <property type="match status" value="1"/>
</dbReference>
<reference evidence="3" key="1">
    <citation type="submission" date="2025-08" db="UniProtKB">
        <authorList>
            <consortium name="Ensembl"/>
        </authorList>
    </citation>
    <scope>IDENTIFICATION</scope>
</reference>
<name>A0A8C4XLD7_FALTI</name>
<evidence type="ECO:0000256" key="1">
    <source>
        <dbReference type="SAM" id="MobiDB-lite"/>
    </source>
</evidence>
<dbReference type="Pfam" id="PF05292">
    <property type="entry name" value="MCD"/>
    <property type="match status" value="1"/>
</dbReference>
<feature type="compositionally biased region" description="Gly residues" evidence="1">
    <location>
        <begin position="197"/>
        <end position="210"/>
    </location>
</feature>
<feature type="compositionally biased region" description="Low complexity" evidence="1">
    <location>
        <begin position="44"/>
        <end position="60"/>
    </location>
</feature>
<dbReference type="GO" id="GO:0005782">
    <property type="term" value="C:peroxisomal matrix"/>
    <property type="evidence" value="ECO:0007669"/>
    <property type="project" value="TreeGrafter"/>
</dbReference>
<feature type="compositionally biased region" description="Pro residues" evidence="1">
    <location>
        <begin position="171"/>
        <end position="188"/>
    </location>
</feature>
<evidence type="ECO:0000259" key="2">
    <source>
        <dbReference type="Pfam" id="PF05292"/>
    </source>
</evidence>
<evidence type="ECO:0000313" key="4">
    <source>
        <dbReference type="Proteomes" id="UP000694562"/>
    </source>
</evidence>
<feature type="compositionally biased region" description="Low complexity" evidence="1">
    <location>
        <begin position="84"/>
        <end position="96"/>
    </location>
</feature>
<feature type="compositionally biased region" description="Gly residues" evidence="1">
    <location>
        <begin position="152"/>
        <end position="165"/>
    </location>
</feature>
<dbReference type="InterPro" id="IPR038917">
    <property type="entry name" value="Malonyl_CoA_deC"/>
</dbReference>
<protein>
    <submittedName>
        <fullName evidence="3">Malonyl-CoA decarboxylase</fullName>
    </submittedName>
</protein>
<dbReference type="GO" id="GO:0050080">
    <property type="term" value="F:malonyl-CoA decarboxylase activity"/>
    <property type="evidence" value="ECO:0007669"/>
    <property type="project" value="InterPro"/>
</dbReference>
<evidence type="ECO:0000313" key="3">
    <source>
        <dbReference type="Ensembl" id="ENSFTIP00000006287.1"/>
    </source>
</evidence>
<proteinExistence type="predicted"/>
<dbReference type="GO" id="GO:0005759">
    <property type="term" value="C:mitochondrial matrix"/>
    <property type="evidence" value="ECO:0007669"/>
    <property type="project" value="TreeGrafter"/>
</dbReference>
<feature type="compositionally biased region" description="Low complexity" evidence="1">
    <location>
        <begin position="105"/>
        <end position="151"/>
    </location>
</feature>
<keyword evidence="4" id="KW-1185">Reference proteome</keyword>
<dbReference type="GO" id="GO:0006633">
    <property type="term" value="P:fatty acid biosynthetic process"/>
    <property type="evidence" value="ECO:0007669"/>
    <property type="project" value="InterPro"/>
</dbReference>
<dbReference type="OrthoDB" id="426718at2759"/>
<feature type="domain" description="Malonyl-CoA decarboxylase C-terminal" evidence="2">
    <location>
        <begin position="263"/>
        <end position="521"/>
    </location>
</feature>
<dbReference type="FunFam" id="3.40.630.150:FF:000001">
    <property type="entry name" value="Malonyl-CoA decarboxylase, mitochondrial"/>
    <property type="match status" value="1"/>
</dbReference>
<dbReference type="Proteomes" id="UP000694562">
    <property type="component" value="Unplaced"/>
</dbReference>
<dbReference type="InterPro" id="IPR042303">
    <property type="entry name" value="Malonyl_CoA_deC_C_sf"/>
</dbReference>
<accession>A0A8C4XLD7</accession>
<sequence length="551" mass="58458">MLANQPARCGAKAVLRPGRGGECSPPVASGEARNEPPGPESERAALPAWALGGAAGAAPRLGGGRPVPGPGGLRQRPGGGHGGAAEPLRTAAAALRDQGEGAASGGAAQRGVRAVLPRPGGRAAPGRAPYPLGPRLRRGPWPGGRVQRQGAAGPGAAEGAGGPAAGRGPAPLLPQPPVPGSLPAPGPPGGRAALPGGAEGRPGGGAGLQGGGRASCQEFSLYAGAVQCCGFRCFPVQIAYPINVLKEMNGVLKNMLSEWFSTGFLNLERVTWQSPCEVLQKISDSEAVHPVRNWMDMKRRVGSYRRCYFFSHCAIPGEPLIVLHVALTSDISSNIQAIVKEVPPLETEDTDKITTAIFYSISLTQQGLQGVELGTYLIKRVVKELQKELPQIKAFSTLSPIPGFTKWLVGLLSSQTKELERNELFTESEGQEISEITGDSTTETLKKVLNNNEWVRSEKLVKVLHSPLMRLCAWYLYGEKHRGYALNPVANFHLQNGSVMWRINWMADTSPRGIAASCGMMPSLIAVSPQQKDHFDRISCCFVISDLFHVW</sequence>
<dbReference type="InterPro" id="IPR007956">
    <property type="entry name" value="Malonyl_CoA_deC_C"/>
</dbReference>
<feature type="compositionally biased region" description="Gly residues" evidence="1">
    <location>
        <begin position="61"/>
        <end position="83"/>
    </location>
</feature>